<dbReference type="GO" id="GO:0030125">
    <property type="term" value="C:clathrin vesicle coat"/>
    <property type="evidence" value="ECO:0007669"/>
    <property type="project" value="TreeGrafter"/>
</dbReference>
<sequence>MAADGFSRTLSLLPEAHVYKLPPRPSAGGWRCQEWPKTSHIFTGRCRITAWGDDCTVALEDRETGTLFAQCPLNNEAPELSVEPVADSSRYFVLRVQDGQGRHAFLGMGFAERNDAFEFNVTLQDHVKHVRWEAEHAKELIAEANAPAAPPTDFTLKGSVSIALPAGKAPKARDPDTTAAPAHGGGGMLLAPPPPTGGGQSRRRVGGASAATAASPATSGACTTTQPSADSFGGSADAFGGSADWATFG</sequence>
<accession>A0A7S0JDF0</accession>
<proteinExistence type="predicted"/>
<protein>
    <recommendedName>
        <fullName evidence="2">NECAP PHear domain-containing protein</fullName>
    </recommendedName>
</protein>
<dbReference type="PANTHER" id="PTHR12847">
    <property type="entry name" value="ATP-BINDING CASSETTE ABC TRANSPORTER-RELATED"/>
    <property type="match status" value="1"/>
</dbReference>
<feature type="compositionally biased region" description="Low complexity" evidence="1">
    <location>
        <begin position="206"/>
        <end position="249"/>
    </location>
</feature>
<reference evidence="3" key="1">
    <citation type="submission" date="2021-01" db="EMBL/GenBank/DDBJ databases">
        <authorList>
            <person name="Corre E."/>
            <person name="Pelletier E."/>
            <person name="Niang G."/>
            <person name="Scheremetjew M."/>
            <person name="Finn R."/>
            <person name="Kale V."/>
            <person name="Holt S."/>
            <person name="Cochrane G."/>
            <person name="Meng A."/>
            <person name="Brown T."/>
            <person name="Cohen L."/>
        </authorList>
    </citation>
    <scope>NUCLEOTIDE SEQUENCE</scope>
    <source>
        <strain evidence="3">RCC1130</strain>
    </source>
</reference>
<evidence type="ECO:0000259" key="2">
    <source>
        <dbReference type="Pfam" id="PF07933"/>
    </source>
</evidence>
<evidence type="ECO:0000313" key="3">
    <source>
        <dbReference type="EMBL" id="CAD8548487.1"/>
    </source>
</evidence>
<dbReference type="GO" id="GO:0006897">
    <property type="term" value="P:endocytosis"/>
    <property type="evidence" value="ECO:0007669"/>
    <property type="project" value="InterPro"/>
</dbReference>
<feature type="region of interest" description="Disordered" evidence="1">
    <location>
        <begin position="166"/>
        <end position="249"/>
    </location>
</feature>
<name>A0A7S0JDF0_9EUKA</name>
<dbReference type="PANTHER" id="PTHR12847:SF9">
    <property type="entry name" value="NECAP-LIKE PROTEIN CG9132"/>
    <property type="match status" value="1"/>
</dbReference>
<dbReference type="InterPro" id="IPR012466">
    <property type="entry name" value="NECAP_PHear"/>
</dbReference>
<dbReference type="CDD" id="cd13228">
    <property type="entry name" value="PHear_NECAP"/>
    <property type="match status" value="1"/>
</dbReference>
<dbReference type="AlphaFoldDB" id="A0A7S0JDF0"/>
<dbReference type="Pfam" id="PF07933">
    <property type="entry name" value="DUF1681"/>
    <property type="match status" value="1"/>
</dbReference>
<dbReference type="Gene3D" id="2.30.29.30">
    <property type="entry name" value="Pleckstrin-homology domain (PH domain)/Phosphotyrosine-binding domain (PTB)"/>
    <property type="match status" value="1"/>
</dbReference>
<dbReference type="SUPFAM" id="SSF50729">
    <property type="entry name" value="PH domain-like"/>
    <property type="match status" value="1"/>
</dbReference>
<dbReference type="EMBL" id="HBER01047445">
    <property type="protein sequence ID" value="CAD8548487.1"/>
    <property type="molecule type" value="Transcribed_RNA"/>
</dbReference>
<dbReference type="InterPro" id="IPR011993">
    <property type="entry name" value="PH-like_dom_sf"/>
</dbReference>
<evidence type="ECO:0000256" key="1">
    <source>
        <dbReference type="SAM" id="MobiDB-lite"/>
    </source>
</evidence>
<gene>
    <name evidence="3" type="ORF">CLEP1334_LOCUS23777</name>
</gene>
<feature type="domain" description="NECAP PHear" evidence="2">
    <location>
        <begin position="7"/>
        <end position="158"/>
    </location>
</feature>
<organism evidence="3">
    <name type="scientific">Calcidiscus leptoporus</name>
    <dbReference type="NCBI Taxonomy" id="127549"/>
    <lineage>
        <taxon>Eukaryota</taxon>
        <taxon>Haptista</taxon>
        <taxon>Haptophyta</taxon>
        <taxon>Prymnesiophyceae</taxon>
        <taxon>Coccolithales</taxon>
        <taxon>Calcidiscaceae</taxon>
        <taxon>Calcidiscus</taxon>
    </lineage>
</organism>